<evidence type="ECO:0000259" key="1">
    <source>
        <dbReference type="Pfam" id="PF24564"/>
    </source>
</evidence>
<dbReference type="Proteomes" id="UP000015530">
    <property type="component" value="Unassembled WGS sequence"/>
</dbReference>
<dbReference type="HOGENOM" id="CLU_2346545_0_0_1"/>
<gene>
    <name evidence="2" type="ORF">CGLO_07495</name>
</gene>
<protein>
    <recommendedName>
        <fullName evidence="1">DUF7605 domain-containing protein</fullName>
    </recommendedName>
</protein>
<dbReference type="Pfam" id="PF24564">
    <property type="entry name" value="DUF7605"/>
    <property type="match status" value="1"/>
</dbReference>
<dbReference type="OrthoDB" id="3598281at2759"/>
<feature type="domain" description="DUF7605" evidence="1">
    <location>
        <begin position="3"/>
        <end position="50"/>
    </location>
</feature>
<sequence>MLWATYKATCRRSGVYAGASGPRDFNAELFELISKQLATGWESAFERRLPYGLHSDAQRLATSPDVRSKAPTTRCSCQWNVRACPYLGLLLEVRKLH</sequence>
<reference evidence="3" key="1">
    <citation type="journal article" date="2013" name="Mol. Plant Microbe Interact.">
        <title>Global aspects of pacC regulation of pathogenicity genes in Colletotrichum gloeosporioides as revealed by transcriptome analysis.</title>
        <authorList>
            <person name="Alkan N."/>
            <person name="Meng X."/>
            <person name="Friedlander G."/>
            <person name="Reuveni E."/>
            <person name="Sukno S."/>
            <person name="Sherman A."/>
            <person name="Thon M."/>
            <person name="Fluhr R."/>
            <person name="Prusky D."/>
        </authorList>
    </citation>
    <scope>NUCLEOTIDE SEQUENCE [LARGE SCALE GENOMIC DNA]</scope>
    <source>
        <strain evidence="3">Cg-14</strain>
    </source>
</reference>
<dbReference type="InterPro" id="IPR056024">
    <property type="entry name" value="DUF7605"/>
</dbReference>
<accession>T0LMB9</accession>
<dbReference type="PANTHER" id="PTHR36681:SF3">
    <property type="entry name" value="NUCLEAR GTPASE, GERMINAL CENTER-ASSOCIATED, TANDEM DUPLICATE 3"/>
    <property type="match status" value="1"/>
</dbReference>
<evidence type="ECO:0000313" key="2">
    <source>
        <dbReference type="EMBL" id="EQB52846.1"/>
    </source>
</evidence>
<proteinExistence type="predicted"/>
<name>T0LMB9_COLGC</name>
<comment type="caution">
    <text evidence="2">The sequence shown here is derived from an EMBL/GenBank/DDBJ whole genome shotgun (WGS) entry which is preliminary data.</text>
</comment>
<organism evidence="2 3">
    <name type="scientific">Colletotrichum gloeosporioides (strain Cg-14)</name>
    <name type="common">Anthracnose fungus</name>
    <name type="synonym">Glomerella cingulata</name>
    <dbReference type="NCBI Taxonomy" id="1237896"/>
    <lineage>
        <taxon>Eukaryota</taxon>
        <taxon>Fungi</taxon>
        <taxon>Dikarya</taxon>
        <taxon>Ascomycota</taxon>
        <taxon>Pezizomycotina</taxon>
        <taxon>Sordariomycetes</taxon>
        <taxon>Hypocreomycetidae</taxon>
        <taxon>Glomerellales</taxon>
        <taxon>Glomerellaceae</taxon>
        <taxon>Colletotrichum</taxon>
        <taxon>Colletotrichum gloeosporioides species complex</taxon>
    </lineage>
</organism>
<evidence type="ECO:0000313" key="3">
    <source>
        <dbReference type="Proteomes" id="UP000015530"/>
    </source>
</evidence>
<dbReference type="AlphaFoldDB" id="T0LMB9"/>
<dbReference type="STRING" id="1237896.T0LMB9"/>
<dbReference type="PANTHER" id="PTHR36681">
    <property type="entry name" value="NUCLEAR GTPASE, GERMINAL CENTER-ASSOCIATED, TANDEM DUPLICATE 3"/>
    <property type="match status" value="1"/>
</dbReference>
<dbReference type="EMBL" id="AMYD01001503">
    <property type="protein sequence ID" value="EQB52846.1"/>
    <property type="molecule type" value="Genomic_DNA"/>
</dbReference>